<organism evidence="3 4">
    <name type="scientific">Clostridium amylolyticum</name>
    <dbReference type="NCBI Taxonomy" id="1121298"/>
    <lineage>
        <taxon>Bacteria</taxon>
        <taxon>Bacillati</taxon>
        <taxon>Bacillota</taxon>
        <taxon>Clostridia</taxon>
        <taxon>Eubacteriales</taxon>
        <taxon>Clostridiaceae</taxon>
        <taxon>Clostridium</taxon>
    </lineage>
</organism>
<dbReference type="InterPro" id="IPR027954">
    <property type="entry name" value="Transcobalamin-like_C"/>
</dbReference>
<dbReference type="OrthoDB" id="2356646at2"/>
<protein>
    <recommendedName>
        <fullName evidence="2">Transcobalamin-like C-terminal domain-containing protein</fullName>
    </recommendedName>
</protein>
<reference evidence="3 4" key="1">
    <citation type="submission" date="2016-11" db="EMBL/GenBank/DDBJ databases">
        <authorList>
            <person name="Jaros S."/>
            <person name="Januszkiewicz K."/>
            <person name="Wedrychowicz H."/>
        </authorList>
    </citation>
    <scope>NUCLEOTIDE SEQUENCE [LARGE SCALE GENOMIC DNA]</scope>
    <source>
        <strain evidence="3 4">DSM 21864</strain>
    </source>
</reference>
<keyword evidence="4" id="KW-1185">Reference proteome</keyword>
<dbReference type="EMBL" id="FQZO01000012">
    <property type="protein sequence ID" value="SHJ98134.1"/>
    <property type="molecule type" value="Genomic_DNA"/>
</dbReference>
<dbReference type="Gene3D" id="2.170.130.30">
    <property type="match status" value="1"/>
</dbReference>
<feature type="domain" description="Transcobalamin-like C-terminal" evidence="2">
    <location>
        <begin position="168"/>
        <end position="246"/>
    </location>
</feature>
<feature type="compositionally biased region" description="Basic and acidic residues" evidence="1">
    <location>
        <begin position="84"/>
        <end position="101"/>
    </location>
</feature>
<evidence type="ECO:0000256" key="1">
    <source>
        <dbReference type="SAM" id="MobiDB-lite"/>
    </source>
</evidence>
<dbReference type="AlphaFoldDB" id="A0A1M6NR22"/>
<dbReference type="RefSeq" id="WP_073012271.1">
    <property type="nucleotide sequence ID" value="NZ_FQZO01000012.1"/>
</dbReference>
<evidence type="ECO:0000313" key="3">
    <source>
        <dbReference type="EMBL" id="SHJ98134.1"/>
    </source>
</evidence>
<evidence type="ECO:0000313" key="4">
    <source>
        <dbReference type="Proteomes" id="UP000184080"/>
    </source>
</evidence>
<accession>A0A1M6NR22</accession>
<sequence length="254" mass="28313">MKKRNKIILVLSSLMIFSLMFIFAQKLQDNLRSKSLQSNNQIIEEASKDKKENLSESENKGENPSREEKQNSQSEGVADSETNNYKENKESENKASVDKGTGKSNSSKSSDTKNTSSAVIDKGVKESKGTTESKQEKPTEQKTPNFIVRDMVNNKEILSKHVDYENITVADLTKKVLDESKVKYKATGAGATTYFASIAGLTEKKHGPLSGWCYYVKRSGSNAFEKPPIGAGSLKYKKGDIVEWKYWSDGINEK</sequence>
<feature type="compositionally biased region" description="Basic and acidic residues" evidence="1">
    <location>
        <begin position="45"/>
        <end position="70"/>
    </location>
</feature>
<dbReference type="STRING" id="1121298.SAMN05444401_0286"/>
<proteinExistence type="predicted"/>
<feature type="compositionally biased region" description="Low complexity" evidence="1">
    <location>
        <begin position="102"/>
        <end position="117"/>
    </location>
</feature>
<feature type="region of interest" description="Disordered" evidence="1">
    <location>
        <begin position="42"/>
        <end position="144"/>
    </location>
</feature>
<evidence type="ECO:0000259" key="2">
    <source>
        <dbReference type="Pfam" id="PF14478"/>
    </source>
</evidence>
<feature type="compositionally biased region" description="Basic and acidic residues" evidence="1">
    <location>
        <begin position="122"/>
        <end position="140"/>
    </location>
</feature>
<dbReference type="Proteomes" id="UP000184080">
    <property type="component" value="Unassembled WGS sequence"/>
</dbReference>
<gene>
    <name evidence="3" type="ORF">SAMN05444401_0286</name>
</gene>
<dbReference type="Pfam" id="PF14478">
    <property type="entry name" value="DUF4430"/>
    <property type="match status" value="1"/>
</dbReference>
<name>A0A1M6NR22_9CLOT</name>